<dbReference type="SMART" id="SM00028">
    <property type="entry name" value="TPR"/>
    <property type="match status" value="5"/>
</dbReference>
<feature type="DNA-binding region" description="OmpR/PhoB-type" evidence="6">
    <location>
        <begin position="1"/>
        <end position="92"/>
    </location>
</feature>
<dbReference type="CDD" id="cd15831">
    <property type="entry name" value="BTAD"/>
    <property type="match status" value="1"/>
</dbReference>
<evidence type="ECO:0000256" key="6">
    <source>
        <dbReference type="PROSITE-ProRule" id="PRU01091"/>
    </source>
</evidence>
<keyword evidence="3 6" id="KW-0238">DNA-binding</keyword>
<dbReference type="AlphaFoldDB" id="A0A919JTD7"/>
<dbReference type="InterPro" id="IPR016032">
    <property type="entry name" value="Sig_transdc_resp-reg_C-effctor"/>
</dbReference>
<dbReference type="InterPro" id="IPR036388">
    <property type="entry name" value="WH-like_DNA-bd_sf"/>
</dbReference>
<comment type="caution">
    <text evidence="8">The sequence shown here is derived from an EMBL/GenBank/DDBJ whole genome shotgun (WGS) entry which is preliminary data.</text>
</comment>
<dbReference type="FunFam" id="1.25.40.10:FF:000222">
    <property type="entry name" value="SARP family transcriptional regulator"/>
    <property type="match status" value="1"/>
</dbReference>
<evidence type="ECO:0000256" key="4">
    <source>
        <dbReference type="ARBA" id="ARBA00023163"/>
    </source>
</evidence>
<dbReference type="SMART" id="SM01043">
    <property type="entry name" value="BTAD"/>
    <property type="match status" value="1"/>
</dbReference>
<evidence type="ECO:0000256" key="1">
    <source>
        <dbReference type="ARBA" id="ARBA00005820"/>
    </source>
</evidence>
<sequence length="912" mass="98278">MRFGVLGPLVILDDDGVRPVPVARHRSLLAALLLQAGRAIPLDELAEVVWDGDPPPGARATLRNYMKLLRRSVGPRAAARLITRAPGYLVEAGDDELDLRQFTGLVATGRDAARAGDWPAARERLGAALDLWRGPAFADVTARSIQQGEAAHLHEQRLQALEWRIEADLRLGRHDELVGELQRLTGQEPLRERFAEQLMLALYRAGRQADALAAYRTVRATLDAELAVEPGPALQTLHRRILDADPALAAPAVAADRPAQLPLDLRGFAARDGELAVLDDLLATAAGRPTAVVITAVSGTAGVGKTVLAVHWAHRVAGRFPDGQLYVNLRGFDRDDARVEPAEALRGFLEAMAVPPARIPAGLAERAALYRSTLAGRRMLVLLDNARDEDQVRPLLPGSSACVVLVTSRNQLPGLIAAEGAHPMLLDVLDPAGCRRLLAERIGTARLGADPAAVDAIVDRCARLPLALAVVAARAVTYPAFPLRELADELGALDTFGVRAVFDASYRALPAPAARMFRLLGLHPGPHLSAGAAAGLAGLPAAETRAVLAELVRANLIAEYRPGRYAFHDLLRAYAAELAGTDSAADRAAATRRVLDHYLHTAHRAALLLRPHRDPIELAPPAPGVEPERPADRDAALAWFTAEEPVLLGAVSWAAATGFDGYVWRLAWAGSEYFERKGRWQEHLAVHHAARDAAERAGEPVGLAHAYRGLGLVNARLNRYDEANAYLELALAQSREIGDRPGQARTHNNLGWVLEVQGRYREAIEHATRAYELYRELGHDAGQANALNNIGWYHALDEDFAAAVQRCEQALAVHTAIGDRNGQAATLDSIGYAQHRLGEHGRAIASYRRAVDLFAEEGSRYMAATTLINLGDAYAAAGDGPAADTSWRRALAELTELGHPDAAKVRAKLTGR</sequence>
<dbReference type="SMART" id="SM00862">
    <property type="entry name" value="Trans_reg_C"/>
    <property type="match status" value="1"/>
</dbReference>
<gene>
    <name evidence="8" type="ORF">Ari01nite_04820</name>
</gene>
<comment type="similarity">
    <text evidence="1">Belongs to the AfsR/DnrI/RedD regulatory family.</text>
</comment>
<dbReference type="Pfam" id="PF13424">
    <property type="entry name" value="TPR_12"/>
    <property type="match status" value="2"/>
</dbReference>
<evidence type="ECO:0000259" key="7">
    <source>
        <dbReference type="PROSITE" id="PS51755"/>
    </source>
</evidence>
<dbReference type="GO" id="GO:0000160">
    <property type="term" value="P:phosphorelay signal transduction system"/>
    <property type="evidence" value="ECO:0007669"/>
    <property type="project" value="InterPro"/>
</dbReference>
<dbReference type="SUPFAM" id="SSF48452">
    <property type="entry name" value="TPR-like"/>
    <property type="match status" value="3"/>
</dbReference>
<dbReference type="InterPro" id="IPR027417">
    <property type="entry name" value="P-loop_NTPase"/>
</dbReference>
<dbReference type="InterPro" id="IPR001867">
    <property type="entry name" value="OmpR/PhoB-type_DNA-bd"/>
</dbReference>
<dbReference type="Gene3D" id="1.25.40.10">
    <property type="entry name" value="Tetratricopeptide repeat domain"/>
    <property type="match status" value="2"/>
</dbReference>
<dbReference type="Proteomes" id="UP000636960">
    <property type="component" value="Unassembled WGS sequence"/>
</dbReference>
<dbReference type="PROSITE" id="PS51755">
    <property type="entry name" value="OMPR_PHOB"/>
    <property type="match status" value="1"/>
</dbReference>
<dbReference type="SUPFAM" id="SSF46894">
    <property type="entry name" value="C-terminal effector domain of the bipartite response regulators"/>
    <property type="match status" value="1"/>
</dbReference>
<accession>A0A919JTD7</accession>
<dbReference type="GO" id="GO:0043531">
    <property type="term" value="F:ADP binding"/>
    <property type="evidence" value="ECO:0007669"/>
    <property type="project" value="InterPro"/>
</dbReference>
<dbReference type="GO" id="GO:0006355">
    <property type="term" value="P:regulation of DNA-templated transcription"/>
    <property type="evidence" value="ECO:0007669"/>
    <property type="project" value="InterPro"/>
</dbReference>
<dbReference type="Pfam" id="PF03704">
    <property type="entry name" value="BTAD"/>
    <property type="match status" value="1"/>
</dbReference>
<dbReference type="GO" id="GO:0003677">
    <property type="term" value="F:DNA binding"/>
    <property type="evidence" value="ECO:0007669"/>
    <property type="project" value="UniProtKB-UniRule"/>
</dbReference>
<proteinExistence type="inferred from homology"/>
<dbReference type="PANTHER" id="PTHR35807">
    <property type="entry name" value="TRANSCRIPTIONAL REGULATOR REDD-RELATED"/>
    <property type="match status" value="1"/>
</dbReference>
<keyword evidence="9" id="KW-1185">Reference proteome</keyword>
<feature type="repeat" description="TPR" evidence="5">
    <location>
        <begin position="824"/>
        <end position="857"/>
    </location>
</feature>
<keyword evidence="4" id="KW-0804">Transcription</keyword>
<dbReference type="EMBL" id="BOMV01000005">
    <property type="protein sequence ID" value="GIE93017.1"/>
    <property type="molecule type" value="Genomic_DNA"/>
</dbReference>
<reference evidence="8" key="1">
    <citation type="submission" date="2021-01" db="EMBL/GenBank/DDBJ databases">
        <title>Whole genome shotgun sequence of Actinoplanes rishiriensis NBRC 108556.</title>
        <authorList>
            <person name="Komaki H."/>
            <person name="Tamura T."/>
        </authorList>
    </citation>
    <scope>NUCLEOTIDE SEQUENCE</scope>
    <source>
        <strain evidence="8">NBRC 108556</strain>
    </source>
</reference>
<dbReference type="PRINTS" id="PR00364">
    <property type="entry name" value="DISEASERSIST"/>
</dbReference>
<evidence type="ECO:0000313" key="8">
    <source>
        <dbReference type="EMBL" id="GIE93017.1"/>
    </source>
</evidence>
<evidence type="ECO:0000256" key="2">
    <source>
        <dbReference type="ARBA" id="ARBA00023015"/>
    </source>
</evidence>
<dbReference type="InterPro" id="IPR051677">
    <property type="entry name" value="AfsR-DnrI-RedD_regulator"/>
</dbReference>
<dbReference type="PANTHER" id="PTHR35807:SF1">
    <property type="entry name" value="TRANSCRIPTIONAL REGULATOR REDD"/>
    <property type="match status" value="1"/>
</dbReference>
<evidence type="ECO:0000256" key="5">
    <source>
        <dbReference type="PROSITE-ProRule" id="PRU00339"/>
    </source>
</evidence>
<dbReference type="PROSITE" id="PS50005">
    <property type="entry name" value="TPR"/>
    <property type="match status" value="1"/>
</dbReference>
<dbReference type="InterPro" id="IPR011990">
    <property type="entry name" value="TPR-like_helical_dom_sf"/>
</dbReference>
<evidence type="ECO:0000256" key="3">
    <source>
        <dbReference type="ARBA" id="ARBA00023125"/>
    </source>
</evidence>
<feature type="domain" description="OmpR/PhoB-type" evidence="7">
    <location>
        <begin position="1"/>
        <end position="92"/>
    </location>
</feature>
<keyword evidence="5" id="KW-0802">TPR repeat</keyword>
<dbReference type="Gene3D" id="1.10.10.10">
    <property type="entry name" value="Winged helix-like DNA-binding domain superfamily/Winged helix DNA-binding domain"/>
    <property type="match status" value="1"/>
</dbReference>
<dbReference type="RefSeq" id="WP_203778866.1">
    <property type="nucleotide sequence ID" value="NZ_BOMV01000005.1"/>
</dbReference>
<protein>
    <submittedName>
        <fullName evidence="8">SARP family transcriptional regulator</fullName>
    </submittedName>
</protein>
<keyword evidence="2" id="KW-0805">Transcription regulation</keyword>
<organism evidence="8 9">
    <name type="scientific">Paractinoplanes rishiriensis</name>
    <dbReference type="NCBI Taxonomy" id="1050105"/>
    <lineage>
        <taxon>Bacteria</taxon>
        <taxon>Bacillati</taxon>
        <taxon>Actinomycetota</taxon>
        <taxon>Actinomycetes</taxon>
        <taxon>Micromonosporales</taxon>
        <taxon>Micromonosporaceae</taxon>
        <taxon>Paractinoplanes</taxon>
    </lineage>
</organism>
<evidence type="ECO:0000313" key="9">
    <source>
        <dbReference type="Proteomes" id="UP000636960"/>
    </source>
</evidence>
<dbReference type="Gene3D" id="3.40.50.300">
    <property type="entry name" value="P-loop containing nucleotide triphosphate hydrolases"/>
    <property type="match status" value="1"/>
</dbReference>
<dbReference type="InterPro" id="IPR005158">
    <property type="entry name" value="BTAD"/>
</dbReference>
<dbReference type="SUPFAM" id="SSF52540">
    <property type="entry name" value="P-loop containing nucleoside triphosphate hydrolases"/>
    <property type="match status" value="1"/>
</dbReference>
<dbReference type="InterPro" id="IPR019734">
    <property type="entry name" value="TPR_rpt"/>
</dbReference>
<name>A0A919JTD7_9ACTN</name>